<comment type="caution">
    <text evidence="1">The sequence shown here is derived from an EMBL/GenBank/DDBJ whole genome shotgun (WGS) entry which is preliminary data.</text>
</comment>
<sequence length="100" mass="11799">MSSIVHFIESNMTKLKTKRDKVWNATLELLVAQGKFKASDIMEELDLTESQRQTVRRVLRAQEEYGWVERESRQSGIWRLGWKGRMLLNVSEKTIEQSRT</sequence>
<evidence type="ECO:0008006" key="3">
    <source>
        <dbReference type="Google" id="ProtNLM"/>
    </source>
</evidence>
<evidence type="ECO:0000313" key="1">
    <source>
        <dbReference type="EMBL" id="ELY33499.1"/>
    </source>
</evidence>
<dbReference type="InterPro" id="IPR036390">
    <property type="entry name" value="WH_DNA-bd_sf"/>
</dbReference>
<reference evidence="1 2" key="1">
    <citation type="journal article" date="2014" name="PLoS Genet.">
        <title>Phylogenetically driven sequencing of extremely halophilic archaea reveals strategies for static and dynamic osmo-response.</title>
        <authorList>
            <person name="Becker E.A."/>
            <person name="Seitzer P.M."/>
            <person name="Tritt A."/>
            <person name="Larsen D."/>
            <person name="Krusor M."/>
            <person name="Yao A.I."/>
            <person name="Wu D."/>
            <person name="Madern D."/>
            <person name="Eisen J.A."/>
            <person name="Darling A.E."/>
            <person name="Facciotti M.T."/>
        </authorList>
    </citation>
    <scope>NUCLEOTIDE SEQUENCE [LARGE SCALE GENOMIC DNA]</scope>
    <source>
        <strain evidence="2">ATCC 43099 / DSM 3394 / CCM 3739 / CIP 104546 / IAM 13178 / JCM 8861 / NBRC 102185 / NCIMB 2190 / MS3</strain>
    </source>
</reference>
<proteinExistence type="predicted"/>
<dbReference type="Proteomes" id="UP000011543">
    <property type="component" value="Unassembled WGS sequence"/>
</dbReference>
<dbReference type="InterPro" id="IPR036388">
    <property type="entry name" value="WH-like_DNA-bd_sf"/>
</dbReference>
<protein>
    <recommendedName>
        <fullName evidence="3">HTH domain protein</fullName>
    </recommendedName>
</protein>
<dbReference type="Gene3D" id="1.10.10.10">
    <property type="entry name" value="Winged helix-like DNA-binding domain superfamily/Winged helix DNA-binding domain"/>
    <property type="match status" value="1"/>
</dbReference>
<dbReference type="AlphaFoldDB" id="L9V8X1"/>
<gene>
    <name evidence="1" type="ORF">C500_01665</name>
</gene>
<evidence type="ECO:0000313" key="2">
    <source>
        <dbReference type="Proteomes" id="UP000011543"/>
    </source>
</evidence>
<dbReference type="EMBL" id="AOHS01000009">
    <property type="protein sequence ID" value="ELY33499.1"/>
    <property type="molecule type" value="Genomic_DNA"/>
</dbReference>
<accession>L9V8X1</accession>
<name>L9V8X1_NATMM</name>
<organism evidence="1 2">
    <name type="scientific">Natrialba magadii (strain ATCC 43099 / DSM 3394 / CCM 3739 / CIP 104546 / IAM 13178 / JCM 8861 / NBRC 102185 / NCIMB 2190 / MS3)</name>
    <name type="common">Natronobacterium magadii</name>
    <dbReference type="NCBI Taxonomy" id="547559"/>
    <lineage>
        <taxon>Archaea</taxon>
        <taxon>Methanobacteriati</taxon>
        <taxon>Methanobacteriota</taxon>
        <taxon>Stenosarchaea group</taxon>
        <taxon>Halobacteria</taxon>
        <taxon>Halobacteriales</taxon>
        <taxon>Natrialbaceae</taxon>
        <taxon>Natrialba</taxon>
    </lineage>
</organism>
<dbReference type="SUPFAM" id="SSF46785">
    <property type="entry name" value="Winged helix' DNA-binding domain"/>
    <property type="match status" value="1"/>
</dbReference>